<evidence type="ECO:0000313" key="1">
    <source>
        <dbReference type="EMBL" id="KAK4745967.1"/>
    </source>
</evidence>
<sequence length="73" mass="8719">MEEDMEDHVSRFLAKFRKGIQEASKFLPDGKEVLDNRIYKGLVSKNLLFRYLDLTAFRKSQERRQLEKRSLKA</sequence>
<organism evidence="1 2">
    <name type="scientific">Trapa incisa</name>
    <dbReference type="NCBI Taxonomy" id="236973"/>
    <lineage>
        <taxon>Eukaryota</taxon>
        <taxon>Viridiplantae</taxon>
        <taxon>Streptophyta</taxon>
        <taxon>Embryophyta</taxon>
        <taxon>Tracheophyta</taxon>
        <taxon>Spermatophyta</taxon>
        <taxon>Magnoliopsida</taxon>
        <taxon>eudicotyledons</taxon>
        <taxon>Gunneridae</taxon>
        <taxon>Pentapetalae</taxon>
        <taxon>rosids</taxon>
        <taxon>malvids</taxon>
        <taxon>Myrtales</taxon>
        <taxon>Lythraceae</taxon>
        <taxon>Trapa</taxon>
    </lineage>
</organism>
<dbReference type="AlphaFoldDB" id="A0AAN7GT59"/>
<evidence type="ECO:0000313" key="2">
    <source>
        <dbReference type="Proteomes" id="UP001345219"/>
    </source>
</evidence>
<keyword evidence="2" id="KW-1185">Reference proteome</keyword>
<gene>
    <name evidence="1" type="ORF">SAY87_012279</name>
</gene>
<dbReference type="Proteomes" id="UP001345219">
    <property type="component" value="Chromosome 10"/>
</dbReference>
<dbReference type="EMBL" id="JAXIOK010000021">
    <property type="protein sequence ID" value="KAK4745967.1"/>
    <property type="molecule type" value="Genomic_DNA"/>
</dbReference>
<name>A0AAN7GT59_9MYRT</name>
<accession>A0AAN7GT59</accession>
<protein>
    <submittedName>
        <fullName evidence="1">Uncharacterized protein</fullName>
    </submittedName>
</protein>
<comment type="caution">
    <text evidence="1">The sequence shown here is derived from an EMBL/GenBank/DDBJ whole genome shotgun (WGS) entry which is preliminary data.</text>
</comment>
<proteinExistence type="predicted"/>
<reference evidence="1 2" key="1">
    <citation type="journal article" date="2023" name="Hortic Res">
        <title>Pangenome of water caltrop reveals structural variations and asymmetric subgenome divergence after allopolyploidization.</title>
        <authorList>
            <person name="Zhang X."/>
            <person name="Chen Y."/>
            <person name="Wang L."/>
            <person name="Yuan Y."/>
            <person name="Fang M."/>
            <person name="Shi L."/>
            <person name="Lu R."/>
            <person name="Comes H.P."/>
            <person name="Ma Y."/>
            <person name="Chen Y."/>
            <person name="Huang G."/>
            <person name="Zhou Y."/>
            <person name="Zheng Z."/>
            <person name="Qiu Y."/>
        </authorList>
    </citation>
    <scope>NUCLEOTIDE SEQUENCE [LARGE SCALE GENOMIC DNA]</scope>
    <source>
        <tissue evidence="1">Roots</tissue>
    </source>
</reference>